<dbReference type="SUPFAM" id="SSF53335">
    <property type="entry name" value="S-adenosyl-L-methionine-dependent methyltransferases"/>
    <property type="match status" value="2"/>
</dbReference>
<dbReference type="AlphaFoldDB" id="A0AAD5IV26"/>
<keyword evidence="1" id="KW-0489">Methyltransferase</keyword>
<keyword evidence="7" id="KW-1185">Reference proteome</keyword>
<dbReference type="CDD" id="cd02440">
    <property type="entry name" value="AdoMet_MTases"/>
    <property type="match status" value="1"/>
</dbReference>
<gene>
    <name evidence="6" type="ORF">LWI28_019886</name>
</gene>
<keyword evidence="2" id="KW-0808">Transferase</keyword>
<keyword evidence="3" id="KW-0949">S-adenosyl-L-methionine</keyword>
<dbReference type="PROSITE" id="PS51683">
    <property type="entry name" value="SAM_OMT_II"/>
    <property type="match status" value="2"/>
</dbReference>
<dbReference type="InterPro" id="IPR036390">
    <property type="entry name" value="WH_DNA-bd_sf"/>
</dbReference>
<dbReference type="EMBL" id="JAJSOW010000102">
    <property type="protein sequence ID" value="KAI9177848.1"/>
    <property type="molecule type" value="Genomic_DNA"/>
</dbReference>
<dbReference type="SUPFAM" id="SSF46785">
    <property type="entry name" value="Winged helix' DNA-binding domain"/>
    <property type="match status" value="1"/>
</dbReference>
<evidence type="ECO:0000256" key="1">
    <source>
        <dbReference type="ARBA" id="ARBA00022603"/>
    </source>
</evidence>
<dbReference type="Proteomes" id="UP001064489">
    <property type="component" value="Chromosome 5"/>
</dbReference>
<reference evidence="6" key="2">
    <citation type="submission" date="2023-02" db="EMBL/GenBank/DDBJ databases">
        <authorList>
            <person name="Swenson N.G."/>
            <person name="Wegrzyn J.L."/>
            <person name="Mcevoy S.L."/>
        </authorList>
    </citation>
    <scope>NUCLEOTIDE SEQUENCE</scope>
    <source>
        <strain evidence="6">91603</strain>
        <tissue evidence="6">Leaf</tissue>
    </source>
</reference>
<feature type="domain" description="O-methyltransferase dimerisation" evidence="5">
    <location>
        <begin position="21"/>
        <end position="111"/>
    </location>
</feature>
<dbReference type="GO" id="GO:0032259">
    <property type="term" value="P:methylation"/>
    <property type="evidence" value="ECO:0007669"/>
    <property type="project" value="UniProtKB-KW"/>
</dbReference>
<dbReference type="InterPro" id="IPR029063">
    <property type="entry name" value="SAM-dependent_MTases_sf"/>
</dbReference>
<dbReference type="GO" id="GO:0046983">
    <property type="term" value="F:protein dimerization activity"/>
    <property type="evidence" value="ECO:0007669"/>
    <property type="project" value="InterPro"/>
</dbReference>
<protein>
    <recommendedName>
        <fullName evidence="8">O-methyltransferase</fullName>
    </recommendedName>
</protein>
<dbReference type="Gene3D" id="3.40.50.150">
    <property type="entry name" value="Vaccinia Virus protein VP39"/>
    <property type="match status" value="2"/>
</dbReference>
<dbReference type="PANTHER" id="PTHR11746">
    <property type="entry name" value="O-METHYLTRANSFERASE"/>
    <property type="match status" value="1"/>
</dbReference>
<organism evidence="6 7">
    <name type="scientific">Acer negundo</name>
    <name type="common">Box elder</name>
    <dbReference type="NCBI Taxonomy" id="4023"/>
    <lineage>
        <taxon>Eukaryota</taxon>
        <taxon>Viridiplantae</taxon>
        <taxon>Streptophyta</taxon>
        <taxon>Embryophyta</taxon>
        <taxon>Tracheophyta</taxon>
        <taxon>Spermatophyta</taxon>
        <taxon>Magnoliopsida</taxon>
        <taxon>eudicotyledons</taxon>
        <taxon>Gunneridae</taxon>
        <taxon>Pentapetalae</taxon>
        <taxon>rosids</taxon>
        <taxon>malvids</taxon>
        <taxon>Sapindales</taxon>
        <taxon>Sapindaceae</taxon>
        <taxon>Hippocastanoideae</taxon>
        <taxon>Acereae</taxon>
        <taxon>Acer</taxon>
    </lineage>
</organism>
<reference evidence="6" key="1">
    <citation type="journal article" date="2022" name="Plant J.">
        <title>Strategies of tolerance reflected in two North American maple genomes.</title>
        <authorList>
            <person name="McEvoy S.L."/>
            <person name="Sezen U.U."/>
            <person name="Trouern-Trend A."/>
            <person name="McMahon S.M."/>
            <person name="Schaberg P.G."/>
            <person name="Yang J."/>
            <person name="Wegrzyn J.L."/>
            <person name="Swenson N.G."/>
        </authorList>
    </citation>
    <scope>NUCLEOTIDE SEQUENCE</scope>
    <source>
        <strain evidence="6">91603</strain>
    </source>
</reference>
<evidence type="ECO:0000313" key="7">
    <source>
        <dbReference type="Proteomes" id="UP001064489"/>
    </source>
</evidence>
<dbReference type="Pfam" id="PF08100">
    <property type="entry name" value="Dimerisation"/>
    <property type="match status" value="1"/>
</dbReference>
<accession>A0AAD5IV26</accession>
<dbReference type="InterPro" id="IPR012967">
    <property type="entry name" value="COMT_dimerisation"/>
</dbReference>
<dbReference type="SUPFAM" id="SSF56801">
    <property type="entry name" value="Acetyl-CoA synthetase-like"/>
    <property type="match status" value="1"/>
</dbReference>
<proteinExistence type="predicted"/>
<evidence type="ECO:0000313" key="6">
    <source>
        <dbReference type="EMBL" id="KAI9177848.1"/>
    </source>
</evidence>
<dbReference type="InterPro" id="IPR036388">
    <property type="entry name" value="WH-like_DNA-bd_sf"/>
</dbReference>
<name>A0AAD5IV26_ACENE</name>
<sequence length="506" mass="55660">MESPEADHQASLRLRGQAEIWRHMFAFVDSLALKCAIELQIPDIIHSHGAGRPITLSQIISCIDNAPSPDISYLERIMRLLVRRNIFSIDHPSDGGEPLYGLTHSSRWLVNGSDEYTNLSSLYLIETHAYLVGSWNFLSPSVKEGSMAFEKAFGKRSVWDLASQDNRFNKLFNDGMACTGRILIREMVAGYKDGFDCLRSLVDVGGGIGGMISEIVKSYPHIKGINFDLPHVIATAPVYDGVSHIAGDMFHQIPNADALLLKWVLHNWDDEACAKILKNCRKAIAKEIGKLIIVDVVLQPDGNELFDDAGFASDLQMMVNTLGGKERTELQWKKLLEEGGVVIAPTNPEYSISELTHQIQLTRPTIAFATSHTSHKLPLNLRTILIDSLEFSTLFTQHSGGESDVVVNQSDIAAILYSSGTTDGFDTVRSLVDVGGGTGGAIAEIVKTYPHIKGINFDLPHFVATAPDYDGVSHVGGNMFESIPNADAVFMKCILHDWGDEDRVKI</sequence>
<evidence type="ECO:0008006" key="8">
    <source>
        <dbReference type="Google" id="ProtNLM"/>
    </source>
</evidence>
<dbReference type="GO" id="GO:0008171">
    <property type="term" value="F:O-methyltransferase activity"/>
    <property type="evidence" value="ECO:0007669"/>
    <property type="project" value="InterPro"/>
</dbReference>
<dbReference type="InterPro" id="IPR016461">
    <property type="entry name" value="COMT-like"/>
</dbReference>
<evidence type="ECO:0000259" key="4">
    <source>
        <dbReference type="Pfam" id="PF00891"/>
    </source>
</evidence>
<evidence type="ECO:0000256" key="3">
    <source>
        <dbReference type="ARBA" id="ARBA00022691"/>
    </source>
</evidence>
<dbReference type="Gene3D" id="1.10.10.10">
    <property type="entry name" value="Winged helix-like DNA-binding domain superfamily/Winged helix DNA-binding domain"/>
    <property type="match status" value="1"/>
</dbReference>
<evidence type="ECO:0000256" key="2">
    <source>
        <dbReference type="ARBA" id="ARBA00022679"/>
    </source>
</evidence>
<dbReference type="Pfam" id="PF00891">
    <property type="entry name" value="Methyltransf_2"/>
    <property type="match status" value="2"/>
</dbReference>
<feature type="domain" description="O-methyltransferase C-terminal" evidence="4">
    <location>
        <begin position="135"/>
        <end position="340"/>
    </location>
</feature>
<dbReference type="InterPro" id="IPR001077">
    <property type="entry name" value="COMT_C"/>
</dbReference>
<comment type="caution">
    <text evidence="6">The sequence shown here is derived from an EMBL/GenBank/DDBJ whole genome shotgun (WGS) entry which is preliminary data.</text>
</comment>
<evidence type="ECO:0000259" key="5">
    <source>
        <dbReference type="Pfam" id="PF08100"/>
    </source>
</evidence>
<feature type="domain" description="O-methyltransferase C-terminal" evidence="4">
    <location>
        <begin position="423"/>
        <end position="505"/>
    </location>
</feature>